<dbReference type="Proteomes" id="UP001142078">
    <property type="component" value="Unassembled WGS sequence"/>
</dbReference>
<evidence type="ECO:0000313" key="4">
    <source>
        <dbReference type="Proteomes" id="UP001142078"/>
    </source>
</evidence>
<comment type="caution">
    <text evidence="3">The sequence shown here is derived from an EMBL/GenBank/DDBJ whole genome shotgun (WGS) entry which is preliminary data.</text>
</comment>
<dbReference type="SMART" id="SM00382">
    <property type="entry name" value="AAA"/>
    <property type="match status" value="1"/>
</dbReference>
<keyword evidence="3" id="KW-0547">Nucleotide-binding</keyword>
<dbReference type="GO" id="GO:0006260">
    <property type="term" value="P:DNA replication"/>
    <property type="evidence" value="ECO:0007669"/>
    <property type="project" value="TreeGrafter"/>
</dbReference>
<name>A0A9X2MJT7_9FIRM</name>
<feature type="domain" description="AAA+ ATPase" evidence="2">
    <location>
        <begin position="184"/>
        <end position="315"/>
    </location>
</feature>
<dbReference type="NCBIfam" id="NF005304">
    <property type="entry name" value="PRK06835.1"/>
    <property type="match status" value="1"/>
</dbReference>
<dbReference type="SUPFAM" id="SSF52540">
    <property type="entry name" value="P-loop containing nucleoside triphosphate hydrolases"/>
    <property type="match status" value="1"/>
</dbReference>
<dbReference type="Gene3D" id="3.40.50.300">
    <property type="entry name" value="P-loop containing nucleotide triphosphate hydrolases"/>
    <property type="match status" value="1"/>
</dbReference>
<reference evidence="3" key="1">
    <citation type="submission" date="2022-07" db="EMBL/GenBank/DDBJ databases">
        <title>Enhanced cultured diversity of the mouse gut microbiota enables custom-made synthetic communities.</title>
        <authorList>
            <person name="Afrizal A."/>
        </authorList>
    </citation>
    <scope>NUCLEOTIDE SEQUENCE</scope>
    <source>
        <strain evidence="3">DSM 29482</strain>
    </source>
</reference>
<dbReference type="InterPro" id="IPR013317">
    <property type="entry name" value="DnaA_dom"/>
</dbReference>
<evidence type="ECO:0000259" key="2">
    <source>
        <dbReference type="SMART" id="SM00382"/>
    </source>
</evidence>
<feature type="coiled-coil region" evidence="1">
    <location>
        <begin position="53"/>
        <end position="87"/>
    </location>
</feature>
<dbReference type="CDD" id="cd00009">
    <property type="entry name" value="AAA"/>
    <property type="match status" value="1"/>
</dbReference>
<keyword evidence="3" id="KW-0067">ATP-binding</keyword>
<evidence type="ECO:0000256" key="1">
    <source>
        <dbReference type="SAM" id="Coils"/>
    </source>
</evidence>
<dbReference type="RefSeq" id="WP_042679126.1">
    <property type="nucleotide sequence ID" value="NZ_CABKTM010000011.1"/>
</dbReference>
<dbReference type="OrthoDB" id="9776217at2"/>
<gene>
    <name evidence="3" type="ORF">NSA23_09590</name>
</gene>
<organism evidence="3 4">
    <name type="scientific">Anaerosalibacter massiliensis</name>
    <dbReference type="NCBI Taxonomy" id="1347392"/>
    <lineage>
        <taxon>Bacteria</taxon>
        <taxon>Bacillati</taxon>
        <taxon>Bacillota</taxon>
        <taxon>Tissierellia</taxon>
        <taxon>Tissierellales</taxon>
        <taxon>Sporanaerobacteraceae</taxon>
        <taxon>Anaerosalibacter</taxon>
    </lineage>
</organism>
<proteinExistence type="predicted"/>
<sequence>MDKSILNDILSEYEKKRDKAKYEQKLRQDEVYLKVPEIKQIDDKISKTGFLISKAILTNHKSYEKNLKEIKEKMKKLKMRKAFLLTENNIPLEYLDVNHECNNCKDTGYLENGEKCNCFKQALIRRAYKMSNIEDNLDKENFKTFDINIFPNKPFQDEKLTPRENMMNILSISEGFVNNFSEKNGQNLLFYGSTGLGKTFMCNCIAKSLLDKNKIVVYQTAFTILEIIENHRFNKKEKKFDYADYNYLFEADLLIIDDLGTEVSNTFTNAEIFNIVNTRLISGKKTIISTNLTPKEISDIYTDRVFSRILEKFIPLKFYGPDLRWEG</sequence>
<protein>
    <submittedName>
        <fullName evidence="3">ATP-binding protein</fullName>
    </submittedName>
</protein>
<dbReference type="PANTHER" id="PTHR30050">
    <property type="entry name" value="CHROMOSOMAL REPLICATION INITIATOR PROTEIN DNAA"/>
    <property type="match status" value="1"/>
</dbReference>
<evidence type="ECO:0000313" key="3">
    <source>
        <dbReference type="EMBL" id="MCR2044365.1"/>
    </source>
</evidence>
<dbReference type="AlphaFoldDB" id="A0A9X2MJT7"/>
<dbReference type="GO" id="GO:0005524">
    <property type="term" value="F:ATP binding"/>
    <property type="evidence" value="ECO:0007669"/>
    <property type="project" value="UniProtKB-KW"/>
</dbReference>
<dbReference type="InterPro" id="IPR003593">
    <property type="entry name" value="AAA+_ATPase"/>
</dbReference>
<keyword evidence="1" id="KW-0175">Coiled coil</keyword>
<dbReference type="PANTHER" id="PTHR30050:SF4">
    <property type="entry name" value="ATP-BINDING PROTEIN RV3427C IN INSERTION SEQUENCE-RELATED"/>
    <property type="match status" value="1"/>
</dbReference>
<dbReference type="InterPro" id="IPR027417">
    <property type="entry name" value="P-loop_NTPase"/>
</dbReference>
<dbReference type="Pfam" id="PF00308">
    <property type="entry name" value="Bac_DnaA"/>
    <property type="match status" value="1"/>
</dbReference>
<accession>A0A9X2MJT7</accession>
<dbReference type="EMBL" id="JANJZL010000005">
    <property type="protein sequence ID" value="MCR2044365.1"/>
    <property type="molecule type" value="Genomic_DNA"/>
</dbReference>
<keyword evidence="4" id="KW-1185">Reference proteome</keyword>